<dbReference type="RefSeq" id="WP_079446746.1">
    <property type="nucleotide sequence ID" value="NZ_JAVDPZ010000001.1"/>
</dbReference>
<dbReference type="Gene3D" id="3.40.190.290">
    <property type="match status" value="1"/>
</dbReference>
<evidence type="ECO:0000256" key="4">
    <source>
        <dbReference type="ARBA" id="ARBA00023125"/>
    </source>
</evidence>
<evidence type="ECO:0000256" key="3">
    <source>
        <dbReference type="ARBA" id="ARBA00023015"/>
    </source>
</evidence>
<dbReference type="PANTHER" id="PTHR30126">
    <property type="entry name" value="HTH-TYPE TRANSCRIPTIONAL REGULATOR"/>
    <property type="match status" value="1"/>
</dbReference>
<evidence type="ECO:0000313" key="10">
    <source>
        <dbReference type="EMBL" id="OPH83149.1"/>
    </source>
</evidence>
<dbReference type="GO" id="GO:0003700">
    <property type="term" value="F:DNA-binding transcription factor activity"/>
    <property type="evidence" value="ECO:0007669"/>
    <property type="project" value="InterPro"/>
</dbReference>
<keyword evidence="5" id="KW-0804">Transcription</keyword>
<dbReference type="Pfam" id="PF00126">
    <property type="entry name" value="HTH_1"/>
    <property type="match status" value="1"/>
</dbReference>
<sequence length="326" mass="36495">MHLTLRQLQIFDAVVQQQSFTRAADVLHLTQPAVSMQMRQLEEQIGVPLFDHVGKKIHPTDAGRELHRHTTLLGAKMRDLESAMEEFRGVHRGELDLTVASTANYFMPKLIAAFCACHARVQVRLQVSNQTHILETLSAANQDLAIMGQPPEDGELVARAFLDNPLMVIASPEHPLAGRRKIPLVELGHQPFITREPGSGTRNAAERHFSRLGVEFHSVMEMSSNEAIKQAVEAGLGLGILSLHTLELELAIRRLVTLDVESFPIVRQWFVVHRKGKRLSAVAQSFLAFITQQARLLASPKHPQQFRSRHELDQATDLDVADEKHS</sequence>
<evidence type="ECO:0000256" key="7">
    <source>
        <dbReference type="ARBA" id="ARBA00043141"/>
    </source>
</evidence>
<dbReference type="EMBL" id="MWPQ01000039">
    <property type="protein sequence ID" value="OPH83149.1"/>
    <property type="molecule type" value="Genomic_DNA"/>
</dbReference>
<dbReference type="InterPro" id="IPR000847">
    <property type="entry name" value="LysR_HTH_N"/>
</dbReference>
<dbReference type="FunFam" id="1.10.10.10:FF:000001">
    <property type="entry name" value="LysR family transcriptional regulator"/>
    <property type="match status" value="1"/>
</dbReference>
<keyword evidence="3" id="KW-0805">Transcription regulation</keyword>
<evidence type="ECO:0000256" key="5">
    <source>
        <dbReference type="ARBA" id="ARBA00023163"/>
    </source>
</evidence>
<evidence type="ECO:0000313" key="11">
    <source>
        <dbReference type="Proteomes" id="UP000189940"/>
    </source>
</evidence>
<proteinExistence type="inferred from homology"/>
<organism evidence="10 11">
    <name type="scientific">Nitrobacter vulgaris</name>
    <dbReference type="NCBI Taxonomy" id="29421"/>
    <lineage>
        <taxon>Bacteria</taxon>
        <taxon>Pseudomonadati</taxon>
        <taxon>Pseudomonadota</taxon>
        <taxon>Alphaproteobacteria</taxon>
        <taxon>Hyphomicrobiales</taxon>
        <taxon>Nitrobacteraceae</taxon>
        <taxon>Nitrobacter</taxon>
    </lineage>
</organism>
<dbReference type="InterPro" id="IPR036390">
    <property type="entry name" value="WH_DNA-bd_sf"/>
</dbReference>
<evidence type="ECO:0000256" key="8">
    <source>
        <dbReference type="SAM" id="MobiDB-lite"/>
    </source>
</evidence>
<keyword evidence="4" id="KW-0238">DNA-binding</keyword>
<dbReference type="PRINTS" id="PR00039">
    <property type="entry name" value="HTHLYSR"/>
</dbReference>
<evidence type="ECO:0000256" key="1">
    <source>
        <dbReference type="ARBA" id="ARBA00003502"/>
    </source>
</evidence>
<comment type="similarity">
    <text evidence="2">Belongs to the LysR transcriptional regulatory family.</text>
</comment>
<evidence type="ECO:0000259" key="9">
    <source>
        <dbReference type="PROSITE" id="PS50931"/>
    </source>
</evidence>
<dbReference type="SUPFAM" id="SSF46785">
    <property type="entry name" value="Winged helix' DNA-binding domain"/>
    <property type="match status" value="1"/>
</dbReference>
<name>A0A1V4HZ50_NITVU</name>
<dbReference type="STRING" id="29421.B2M20_09255"/>
<feature type="region of interest" description="Disordered" evidence="8">
    <location>
        <begin position="303"/>
        <end position="326"/>
    </location>
</feature>
<dbReference type="Proteomes" id="UP000189940">
    <property type="component" value="Unassembled WGS sequence"/>
</dbReference>
<feature type="domain" description="HTH lysR-type" evidence="9">
    <location>
        <begin position="3"/>
        <end position="60"/>
    </location>
</feature>
<protein>
    <recommendedName>
        <fullName evidence="6">HTH-type transcriptional regulator CbbR</fullName>
    </recommendedName>
    <alternativeName>
        <fullName evidence="7">RuBisCO operon transcriptional regulator</fullName>
    </alternativeName>
</protein>
<keyword evidence="11" id="KW-1185">Reference proteome</keyword>
<accession>A0A1V4HZ50</accession>
<dbReference type="CDD" id="cd08419">
    <property type="entry name" value="PBP2_CbbR_RubisCO_like"/>
    <property type="match status" value="1"/>
</dbReference>
<reference evidence="10 11" key="1">
    <citation type="submission" date="2017-02" db="EMBL/GenBank/DDBJ databases">
        <title>Genome sequence of the nitrite-oxidizing bacterium Nitrobacter vulgaris strain Ab1.</title>
        <authorList>
            <person name="Mellbye B.L."/>
            <person name="Davis E.W."/>
            <person name="Spieck E."/>
            <person name="Chang J.H."/>
            <person name="Bottomley P.J."/>
            <person name="Sayavedra-Soto L.A."/>
        </authorList>
    </citation>
    <scope>NUCLEOTIDE SEQUENCE [LARGE SCALE GENOMIC DNA]</scope>
    <source>
        <strain evidence="10 11">Ab1</strain>
    </source>
</reference>
<dbReference type="PANTHER" id="PTHR30126:SF5">
    <property type="entry name" value="HTH-TYPE TRANSCRIPTIONAL ACTIVATOR CMPR"/>
    <property type="match status" value="1"/>
</dbReference>
<evidence type="ECO:0000256" key="2">
    <source>
        <dbReference type="ARBA" id="ARBA00009437"/>
    </source>
</evidence>
<dbReference type="GO" id="GO:0000976">
    <property type="term" value="F:transcription cis-regulatory region binding"/>
    <property type="evidence" value="ECO:0007669"/>
    <property type="project" value="TreeGrafter"/>
</dbReference>
<dbReference type="InterPro" id="IPR005119">
    <property type="entry name" value="LysR_subst-bd"/>
</dbReference>
<dbReference type="Gene3D" id="1.10.10.10">
    <property type="entry name" value="Winged helix-like DNA-binding domain superfamily/Winged helix DNA-binding domain"/>
    <property type="match status" value="1"/>
</dbReference>
<evidence type="ECO:0000256" key="6">
    <source>
        <dbReference type="ARBA" id="ARBA00039279"/>
    </source>
</evidence>
<dbReference type="PROSITE" id="PS50931">
    <property type="entry name" value="HTH_LYSR"/>
    <property type="match status" value="1"/>
</dbReference>
<dbReference type="AlphaFoldDB" id="A0A1V4HZ50"/>
<dbReference type="Pfam" id="PF03466">
    <property type="entry name" value="LysR_substrate"/>
    <property type="match status" value="1"/>
</dbReference>
<dbReference type="SUPFAM" id="SSF53850">
    <property type="entry name" value="Periplasmic binding protein-like II"/>
    <property type="match status" value="1"/>
</dbReference>
<gene>
    <name evidence="10" type="ORF">B2M20_09255</name>
</gene>
<dbReference type="InterPro" id="IPR036388">
    <property type="entry name" value="WH-like_DNA-bd_sf"/>
</dbReference>
<comment type="function">
    <text evidence="1">NodD regulates the expression of the nodABCFE genes which encode other nodulation proteins. NodD is also a negative regulator of its own expression. Binds flavonoids as inducers.</text>
</comment>
<comment type="caution">
    <text evidence="10">The sequence shown here is derived from an EMBL/GenBank/DDBJ whole genome shotgun (WGS) entry which is preliminary data.</text>
</comment>
<dbReference type="OrthoDB" id="9808620at2"/>